<comment type="caution">
    <text evidence="2">The sequence shown here is derived from an EMBL/GenBank/DDBJ whole genome shotgun (WGS) entry which is preliminary data.</text>
</comment>
<name>A0ABD1Y5T6_9MARC</name>
<gene>
    <name evidence="2" type="ORF">R1flu_001964</name>
</gene>
<organism evidence="2 3">
    <name type="scientific">Riccia fluitans</name>
    <dbReference type="NCBI Taxonomy" id="41844"/>
    <lineage>
        <taxon>Eukaryota</taxon>
        <taxon>Viridiplantae</taxon>
        <taxon>Streptophyta</taxon>
        <taxon>Embryophyta</taxon>
        <taxon>Marchantiophyta</taxon>
        <taxon>Marchantiopsida</taxon>
        <taxon>Marchantiidae</taxon>
        <taxon>Marchantiales</taxon>
        <taxon>Ricciaceae</taxon>
        <taxon>Riccia</taxon>
    </lineage>
</organism>
<feature type="region of interest" description="Disordered" evidence="1">
    <location>
        <begin position="1"/>
        <end position="64"/>
    </location>
</feature>
<dbReference type="AlphaFoldDB" id="A0ABD1Y5T6"/>
<keyword evidence="3" id="KW-1185">Reference proteome</keyword>
<accession>A0ABD1Y5T6</accession>
<evidence type="ECO:0000256" key="1">
    <source>
        <dbReference type="SAM" id="MobiDB-lite"/>
    </source>
</evidence>
<dbReference type="EMBL" id="JBHFFA010000006">
    <property type="protein sequence ID" value="KAL2621759.1"/>
    <property type="molecule type" value="Genomic_DNA"/>
</dbReference>
<reference evidence="2 3" key="1">
    <citation type="submission" date="2024-09" db="EMBL/GenBank/DDBJ databases">
        <title>Chromosome-scale assembly of Riccia fluitans.</title>
        <authorList>
            <person name="Paukszto L."/>
            <person name="Sawicki J."/>
            <person name="Karawczyk K."/>
            <person name="Piernik-Szablinska J."/>
            <person name="Szczecinska M."/>
            <person name="Mazdziarz M."/>
        </authorList>
    </citation>
    <scope>NUCLEOTIDE SEQUENCE [LARGE SCALE GENOMIC DNA]</scope>
    <source>
        <strain evidence="2">Rf_01</strain>
        <tissue evidence="2">Aerial parts of the thallus</tissue>
    </source>
</reference>
<feature type="compositionally biased region" description="Basic and acidic residues" evidence="1">
    <location>
        <begin position="35"/>
        <end position="64"/>
    </location>
</feature>
<sequence length="99" mass="11259">MRRPAAHAQLSPGSRSSRSIYRCLPPHARAVQATRTEHPLIHSSEQGRRERRRNDSKEQEVNSDEKFVIDFNGRKGVEVGLVGELKRWILSAGVVEDKE</sequence>
<evidence type="ECO:0000313" key="3">
    <source>
        <dbReference type="Proteomes" id="UP001605036"/>
    </source>
</evidence>
<evidence type="ECO:0000313" key="2">
    <source>
        <dbReference type="EMBL" id="KAL2621759.1"/>
    </source>
</evidence>
<dbReference type="Proteomes" id="UP001605036">
    <property type="component" value="Unassembled WGS sequence"/>
</dbReference>
<protein>
    <submittedName>
        <fullName evidence="2">Uncharacterized protein</fullName>
    </submittedName>
</protein>
<proteinExistence type="predicted"/>